<feature type="region of interest" description="Disordered" evidence="1">
    <location>
        <begin position="22"/>
        <end position="50"/>
    </location>
</feature>
<evidence type="ECO:0008006" key="4">
    <source>
        <dbReference type="Google" id="ProtNLM"/>
    </source>
</evidence>
<dbReference type="PROSITE" id="PS51257">
    <property type="entry name" value="PROKAR_LIPOPROTEIN"/>
    <property type="match status" value="1"/>
</dbReference>
<keyword evidence="3" id="KW-1185">Reference proteome</keyword>
<evidence type="ECO:0000313" key="2">
    <source>
        <dbReference type="EMBL" id="WNN93703.1"/>
    </source>
</evidence>
<evidence type="ECO:0000313" key="3">
    <source>
        <dbReference type="Proteomes" id="UP001303520"/>
    </source>
</evidence>
<dbReference type="Proteomes" id="UP001303520">
    <property type="component" value="Segment"/>
</dbReference>
<name>A0AA96KEQ3_9CAUD</name>
<dbReference type="EMBL" id="OR553891">
    <property type="protein sequence ID" value="WNN93703.1"/>
    <property type="molecule type" value="Genomic_DNA"/>
</dbReference>
<accession>A0AA96KEQ3</accession>
<reference evidence="3" key="1">
    <citation type="submission" date="2024-05" db="EMBL/GenBank/DDBJ databases">
        <authorList>
            <person name="Garin V.P."/>
            <person name="Arshad I."/>
            <person name="Mak A."/>
            <person name="Orr M.A."/>
            <person name="Cho C."/>
            <person name="Kyla G.P."/>
            <person name="Liu J."/>
            <person name="Peri J.N."/>
            <person name="Esherick S.A."/>
            <person name="Shera S."/>
            <person name="Suani E."/>
            <person name="Faulkner C."/>
            <person name="Bonthala P."/>
            <person name="Wong M.A."/>
            <person name="Yao J."/>
            <person name="Santaolaya C."/>
            <person name="Santos E.A."/>
            <person name="Qin K."/>
            <person name="Yang E."/>
            <person name="Shao S.B."/>
            <person name="Moore J.P."/>
            <person name="Mathkour Y.H."/>
            <person name="Gallagher H.R."/>
            <person name="White L.T."/>
            <person name="Givan S.V."/>
            <person name="Chan R.W."/>
            <person name="Infante A."/>
            <person name="Anand S."/>
            <person name="Almeida T.I."/>
            <person name="De G.A."/>
            <person name="Trinh U.L."/>
            <person name="Bhatt K."/>
            <person name="Sanoyca A.J."/>
            <person name="Chong T."/>
            <person name="Liu R."/>
            <person name="Liang E."/>
            <person name="Castellanos S."/>
            <person name="Chang A.P."/>
            <person name="Stephenson J.C."/>
            <person name="Zorawik M."/>
            <person name="Garza D.R."/>
            <person name="Reddi K."/>
            <person name="Bouklas T."/>
            <person name="Freise A.C."/>
            <person name="Klyczek K."/>
            <person name="Ko C."/>
            <person name="Russell D.A."/>
            <person name="Jacobs-Sera D."/>
            <person name="Hatfull G.F."/>
        </authorList>
    </citation>
    <scope>NUCLEOTIDE SEQUENCE [LARGE SCALE GENOMIC DNA]</scope>
</reference>
<gene>
    <name evidence="2" type="primary">53</name>
    <name evidence="2" type="ORF">SEA_CALLINALLBARBZ_53</name>
</gene>
<sequence length="168" mass="17334">MKHRLAALLVAGTLALSACSAPAPEAAPAPAPASTSATPTPAPEVDEGPPPLALKLAVAAEHPFMGYVGAVMSPENESEDEMALYKGAIGEEGGKLSVIVDLDPARDPESYPLTSLCDGLHMFNGIWSEAHGVGYSDAELIDADGDTVTSCVDRSDMPIDLSVLYGEQ</sequence>
<evidence type="ECO:0000256" key="1">
    <source>
        <dbReference type="SAM" id="MobiDB-lite"/>
    </source>
</evidence>
<protein>
    <recommendedName>
        <fullName evidence="4">Lipoprotein</fullName>
    </recommendedName>
</protein>
<organism evidence="2 3">
    <name type="scientific">Arthrobacter phage CallinAllBarbz</name>
    <dbReference type="NCBI Taxonomy" id="3077790"/>
    <lineage>
        <taxon>Viruses</taxon>
        <taxon>Duplodnaviria</taxon>
        <taxon>Heunggongvirae</taxon>
        <taxon>Uroviricota</taxon>
        <taxon>Caudoviricetes</taxon>
        <taxon>Casidaviridae</taxon>
        <taxon>Baileybluvirus</taxon>
        <taxon>Baileybluvirus callinallbarbz</taxon>
    </lineage>
</organism>
<proteinExistence type="predicted"/>